<feature type="transmembrane region" description="Helical" evidence="1">
    <location>
        <begin position="217"/>
        <end position="238"/>
    </location>
</feature>
<keyword evidence="1" id="KW-0472">Membrane</keyword>
<feature type="transmembrane region" description="Helical" evidence="1">
    <location>
        <begin position="43"/>
        <end position="61"/>
    </location>
</feature>
<comment type="caution">
    <text evidence="2">The sequence shown here is derived from an EMBL/GenBank/DDBJ whole genome shotgun (WGS) entry which is preliminary data.</text>
</comment>
<dbReference type="PATRIC" id="fig|629262.5.peg.2693"/>
<feature type="transmembrane region" description="Helical" evidence="1">
    <location>
        <begin position="134"/>
        <end position="155"/>
    </location>
</feature>
<feature type="transmembrane region" description="Helical" evidence="1">
    <location>
        <begin position="81"/>
        <end position="98"/>
    </location>
</feature>
<feature type="transmembrane region" description="Helical" evidence="1">
    <location>
        <begin position="105"/>
        <end position="128"/>
    </location>
</feature>
<protein>
    <recommendedName>
        <fullName evidence="4">Major facilitator transporter</fullName>
    </recommendedName>
</protein>
<evidence type="ECO:0000256" key="1">
    <source>
        <dbReference type="SAM" id="Phobius"/>
    </source>
</evidence>
<dbReference type="InterPro" id="IPR036259">
    <property type="entry name" value="MFS_trans_sf"/>
</dbReference>
<evidence type="ECO:0000313" key="3">
    <source>
        <dbReference type="Proteomes" id="UP000004471"/>
    </source>
</evidence>
<proteinExistence type="predicted"/>
<keyword evidence="1" id="KW-0812">Transmembrane</keyword>
<dbReference type="AlphaFoldDB" id="F3FJQ9"/>
<feature type="transmembrane region" description="Helical" evidence="1">
    <location>
        <begin position="457"/>
        <end position="477"/>
    </location>
</feature>
<feature type="transmembrane region" description="Helical" evidence="1">
    <location>
        <begin position="429"/>
        <end position="451"/>
    </location>
</feature>
<gene>
    <name evidence="2" type="ORF">PSYJA_16292</name>
</gene>
<feature type="transmembrane region" description="Helical" evidence="1">
    <location>
        <begin position="317"/>
        <end position="338"/>
    </location>
</feature>
<dbReference type="Gene3D" id="1.20.1250.20">
    <property type="entry name" value="MFS general substrate transporter like domains"/>
    <property type="match status" value="1"/>
</dbReference>
<evidence type="ECO:0008006" key="4">
    <source>
        <dbReference type="Google" id="ProtNLM"/>
    </source>
</evidence>
<evidence type="ECO:0000313" key="2">
    <source>
        <dbReference type="EMBL" id="EGH30445.1"/>
    </source>
</evidence>
<feature type="transmembrane region" description="Helical" evidence="1">
    <location>
        <begin position="386"/>
        <end position="409"/>
    </location>
</feature>
<dbReference type="Proteomes" id="UP000004471">
    <property type="component" value="Unassembled WGS sequence"/>
</dbReference>
<dbReference type="HOGENOM" id="CLU_561253_0_0_6"/>
<keyword evidence="1" id="KW-1133">Transmembrane helix</keyword>
<reference evidence="2 3" key="1">
    <citation type="journal article" date="2011" name="PLoS Pathog.">
        <title>Dynamic evolution of pathogenicity revealed by sequencing and comparative genomics of 19 Pseudomonas syringae isolates.</title>
        <authorList>
            <person name="Baltrus D.A."/>
            <person name="Nishimura M.T."/>
            <person name="Romanchuk A."/>
            <person name="Chang J.H."/>
            <person name="Mukhtar M.S."/>
            <person name="Cherkis K."/>
            <person name="Roach J."/>
            <person name="Grant S.R."/>
            <person name="Jones C.D."/>
            <person name="Dangl J.L."/>
        </authorList>
    </citation>
    <scope>NUCLEOTIDE SEQUENCE [LARGE SCALE GENOMIC DNA]</scope>
    <source>
        <strain evidence="3">M301072PT</strain>
    </source>
</reference>
<sequence>MICEDGDALARLAGTNDAYRDPSEAAVSQACDLAARRERIMFGYLRGQLAMIVNFAIYYSLFSPVASALAGVSGVGQGRSAYSVSIAIFQPIAGVLAERISMRSILISVFVIRALIWAAIVPSAFFLLGESASFLTVFIALMFVDGAVVSIGSLVDIDEGGVDILGQQHGFVVDDALRNRYNTIYDGCSSLSRVLMAPLMAAVGVFAAGILSSATAALVLVMAMSFLLPAIVGSYYYFRYIPGQAHLPERSVEQTLLTETVDIARGLWSGMRLAWSEERVRWRMGLNAAERAIEDTMLLIVLAEFAMKVLAPSNIAMGALYTAILIAVGKLGALPAAWAMHRYWQAPGAGDPKLPGYKIFFPLAFGGTLATTLIPVSVMVAQSGYFWSAAALAGISAILFNLLFTASALGFRNLMQGIVSEVGASGRLFGIQGTFMMGFSALAILALSALFERMDLLTAFTVTSVVYVFYGGVQLIIGKRLLFPDE</sequence>
<accession>F3FJQ9</accession>
<dbReference type="EMBL" id="AEAH01000764">
    <property type="protein sequence ID" value="EGH30445.1"/>
    <property type="molecule type" value="Genomic_DNA"/>
</dbReference>
<name>F3FJQ9_PSESX</name>
<feature type="transmembrane region" description="Helical" evidence="1">
    <location>
        <begin position="194"/>
        <end position="211"/>
    </location>
</feature>
<feature type="transmembrane region" description="Helical" evidence="1">
    <location>
        <begin position="359"/>
        <end position="380"/>
    </location>
</feature>
<organism evidence="2 3">
    <name type="scientific">Pseudomonas syringae pv. japonica str. M301072</name>
    <dbReference type="NCBI Taxonomy" id="629262"/>
    <lineage>
        <taxon>Bacteria</taxon>
        <taxon>Pseudomonadati</taxon>
        <taxon>Pseudomonadota</taxon>
        <taxon>Gammaproteobacteria</taxon>
        <taxon>Pseudomonadales</taxon>
        <taxon>Pseudomonadaceae</taxon>
        <taxon>Pseudomonas</taxon>
        <taxon>Pseudomonas syringae</taxon>
    </lineage>
</organism>